<dbReference type="Proteomes" id="UP001430065">
    <property type="component" value="Unassembled WGS sequence"/>
</dbReference>
<proteinExistence type="predicted"/>
<gene>
    <name evidence="1" type="ORF">ISP20_02120</name>
</gene>
<name>A0ABS2JMY3_9GAMM</name>
<sequence>MIENQRSVVVVDYDLSWPATFEALRAPVWAAVRDIAVAVEHVGSTAVPGLAAKPIIDMDVVVASADRMPEAIQRLATLGYGHRGNLGIEDREAFKSPPELPAHHLYVCLQGSTALANHLALRDFLRSEPASVLQYSRIKQLLAARFPEDIDSYIAGKTDFILSVLRRMGLGDSELKTIGDANTLPPRL</sequence>
<evidence type="ECO:0000313" key="1">
    <source>
        <dbReference type="EMBL" id="MBM7119944.1"/>
    </source>
</evidence>
<evidence type="ECO:0000313" key="2">
    <source>
        <dbReference type="Proteomes" id="UP001430065"/>
    </source>
</evidence>
<keyword evidence="2" id="KW-1185">Reference proteome</keyword>
<dbReference type="RefSeq" id="WP_204634400.1">
    <property type="nucleotide sequence ID" value="NZ_CP183983.1"/>
</dbReference>
<comment type="caution">
    <text evidence="1">The sequence shown here is derived from an EMBL/GenBank/DDBJ whole genome shotgun (WGS) entry which is preliminary data.</text>
</comment>
<dbReference type="SUPFAM" id="SSF81301">
    <property type="entry name" value="Nucleotidyltransferase"/>
    <property type="match status" value="1"/>
</dbReference>
<dbReference type="PANTHER" id="PTHR34822">
    <property type="entry name" value="GRPB DOMAIN PROTEIN (AFU_ORTHOLOGUE AFUA_1G01530)"/>
    <property type="match status" value="1"/>
</dbReference>
<accession>A0ABS2JMY3</accession>
<dbReference type="Pfam" id="PF04229">
    <property type="entry name" value="GrpB"/>
    <property type="match status" value="1"/>
</dbReference>
<protein>
    <submittedName>
        <fullName evidence="1">GrpB family protein</fullName>
    </submittedName>
</protein>
<dbReference type="Gene3D" id="3.30.460.10">
    <property type="entry name" value="Beta Polymerase, domain 2"/>
    <property type="match status" value="1"/>
</dbReference>
<dbReference type="InterPro" id="IPR043519">
    <property type="entry name" value="NT_sf"/>
</dbReference>
<dbReference type="InterPro" id="IPR007344">
    <property type="entry name" value="GrpB/CoaE"/>
</dbReference>
<dbReference type="EMBL" id="JADIKC010000001">
    <property type="protein sequence ID" value="MBM7119944.1"/>
    <property type="molecule type" value="Genomic_DNA"/>
</dbReference>
<organism evidence="1 2">
    <name type="scientific">Dyella kyungheensis</name>
    <dbReference type="NCBI Taxonomy" id="1242174"/>
    <lineage>
        <taxon>Bacteria</taxon>
        <taxon>Pseudomonadati</taxon>
        <taxon>Pseudomonadota</taxon>
        <taxon>Gammaproteobacteria</taxon>
        <taxon>Lysobacterales</taxon>
        <taxon>Rhodanobacteraceae</taxon>
        <taxon>Dyella</taxon>
    </lineage>
</organism>
<reference evidence="1 2" key="1">
    <citation type="submission" date="2020-10" db="EMBL/GenBank/DDBJ databases">
        <title>Phylogeny of dyella-like bacteria.</title>
        <authorList>
            <person name="Fu J."/>
        </authorList>
    </citation>
    <scope>NUCLEOTIDE SEQUENCE [LARGE SCALE GENOMIC DNA]</scope>
    <source>
        <strain evidence="1 2">THG-B117</strain>
    </source>
</reference>
<dbReference type="PANTHER" id="PTHR34822:SF1">
    <property type="entry name" value="GRPB FAMILY PROTEIN"/>
    <property type="match status" value="1"/>
</dbReference>